<name>A0AAN8NWD3_POLSC</name>
<organism evidence="1 2">
    <name type="scientific">Polyplax serrata</name>
    <name type="common">Common mouse louse</name>
    <dbReference type="NCBI Taxonomy" id="468196"/>
    <lineage>
        <taxon>Eukaryota</taxon>
        <taxon>Metazoa</taxon>
        <taxon>Ecdysozoa</taxon>
        <taxon>Arthropoda</taxon>
        <taxon>Hexapoda</taxon>
        <taxon>Insecta</taxon>
        <taxon>Pterygota</taxon>
        <taxon>Neoptera</taxon>
        <taxon>Paraneoptera</taxon>
        <taxon>Psocodea</taxon>
        <taxon>Troctomorpha</taxon>
        <taxon>Phthiraptera</taxon>
        <taxon>Anoplura</taxon>
        <taxon>Polyplacidae</taxon>
        <taxon>Polyplax</taxon>
    </lineage>
</organism>
<proteinExistence type="predicted"/>
<gene>
    <name evidence="1" type="ORF">RUM43_012999</name>
</gene>
<evidence type="ECO:0000313" key="1">
    <source>
        <dbReference type="EMBL" id="KAK6618608.1"/>
    </source>
</evidence>
<accession>A0AAN8NWD3</accession>
<comment type="caution">
    <text evidence="1">The sequence shown here is derived from an EMBL/GenBank/DDBJ whole genome shotgun (WGS) entry which is preliminary data.</text>
</comment>
<sequence>MKENDVRLALTHRGTRHRGGLEGVEFASFGREPEPDFKDRPARRFGSVSWGFTHRDRPASSPVPLQIKRLVNSSSMAGGGARASSSFRCIIWKPRGKPEPEKPRVSFSLFRFANYRHYTSDPARSGRPTFENVNSSQMSKSIIDLDDLIYLIEKTARGSSQEKLKAQKHQTQLNHTSELKLISEILRRVNCLGGHPRPAKV</sequence>
<reference evidence="1 2" key="1">
    <citation type="submission" date="2023-10" db="EMBL/GenBank/DDBJ databases">
        <title>Genomes of two closely related lineages of the louse Polyplax serrata with different host specificities.</title>
        <authorList>
            <person name="Martinu J."/>
            <person name="Tarabai H."/>
            <person name="Stefka J."/>
            <person name="Hypsa V."/>
        </authorList>
    </citation>
    <scope>NUCLEOTIDE SEQUENCE [LARGE SCALE GENOMIC DNA]</scope>
    <source>
        <strain evidence="1">HR10_N</strain>
    </source>
</reference>
<dbReference type="Proteomes" id="UP001372834">
    <property type="component" value="Unassembled WGS sequence"/>
</dbReference>
<protein>
    <submittedName>
        <fullName evidence="1">Uncharacterized protein</fullName>
    </submittedName>
</protein>
<dbReference type="EMBL" id="JAWJWE010000041">
    <property type="protein sequence ID" value="KAK6618608.1"/>
    <property type="molecule type" value="Genomic_DNA"/>
</dbReference>
<dbReference type="AlphaFoldDB" id="A0AAN8NWD3"/>
<evidence type="ECO:0000313" key="2">
    <source>
        <dbReference type="Proteomes" id="UP001372834"/>
    </source>
</evidence>